<dbReference type="PANTHER" id="PTHR43806:SF11">
    <property type="entry name" value="CEREVISIN-RELATED"/>
    <property type="match status" value="1"/>
</dbReference>
<keyword evidence="4 5" id="KW-0720">Serine protease</keyword>
<feature type="compositionally biased region" description="Gly residues" evidence="7">
    <location>
        <begin position="11"/>
        <end position="23"/>
    </location>
</feature>
<keyword evidence="3 5" id="KW-0378">Hydrolase</keyword>
<dbReference type="PRINTS" id="PR00723">
    <property type="entry name" value="SUBTILISIN"/>
</dbReference>
<evidence type="ECO:0000259" key="9">
    <source>
        <dbReference type="Pfam" id="PF00082"/>
    </source>
</evidence>
<dbReference type="GO" id="GO:0006508">
    <property type="term" value="P:proteolysis"/>
    <property type="evidence" value="ECO:0007669"/>
    <property type="project" value="UniProtKB-KW"/>
</dbReference>
<accession>A0A9D4TGT9</accession>
<evidence type="ECO:0000256" key="5">
    <source>
        <dbReference type="PROSITE-ProRule" id="PRU01240"/>
    </source>
</evidence>
<dbReference type="InterPro" id="IPR023827">
    <property type="entry name" value="Peptidase_S8_Asp-AS"/>
</dbReference>
<keyword evidence="11" id="KW-1185">Reference proteome</keyword>
<dbReference type="PROSITE" id="PS00136">
    <property type="entry name" value="SUBTILASE_ASP"/>
    <property type="match status" value="1"/>
</dbReference>
<feature type="active site" description="Charge relay system" evidence="5">
    <location>
        <position position="223"/>
    </location>
</feature>
<keyword evidence="8" id="KW-1133">Transmembrane helix</keyword>
<sequence length="1038" mass="106612">MAGAAQASVDLGGGSAAAAGGGKTVPCSQLPELQHMAMRVAILGRCSEKVVDTELTAQSLDGNSSSNGPTEHWIAVWRPGRKAAGSRKATKGVDLSDTACSEGAAERPGRFKASCTHRYQAALSGFAARFSRSQLARFLDAYADQLQSVALDGRVSLHSGSRRAAAGEGSSRRRVNQGLPGAGGSPFDTKMWGLDRLDQVALPLDGQYDHAANGAGVHVYVMDTGIRATHTQFKYQDGRDGSRAYEVFAAPSLPAEYKDQDCEGHGTHVAAVVGGLTYGVARDTQLRAVRVLDCEGNGAVSDVLLALDWLKQNAERPAIISMSLGGNVQLQLDEAVRAVTEAGLHVVVAAGNEDMDACDSSPAREATAVTVAASNEGDQRLWLAKGKGSNYGECVDVFAPGANILSAAGGSDDSQQLRTGTSQAVPFVAGVMAQLLQIDAGTSPAALQHLLASKAAGGQVTEVPGSGVVSLEQTSTPNLIVQTPTDSGVAGIDVTPSTFAINSANAGPFTFTVKLSVAPTSDVQLDLITDAARGSLQPRSLDFNPTNWQRPQQVKLTVFPFYSTSSKPLTVRAKTASADSRFKANQAVMTLSDSKGDTLNYPKVVMQLPFTEQGSTSGTEQYADDYSVACGAADADPGSAPDVVYYFKPSTDCTVIASLCGSASLPSKFDSRMYLLTDVDSGGTLRATACSNNACGELSSLKVSLKAGVGYAFVVDGVAGASGQYSISISTTDGGAITGQLPPATLQSASATVAAVGPASSDSTTGDTAQSIPATPSSPAAEAEMPDAQADAAPDPALSGSVAAPDPITPAAEPSSSSTGGAPPAAKSNNTVVIIAAVACGAALALAAVLIAFLLSRRKHRKVQQQQQPQHGSQAESSMKRGSGDNSDVVPLPRHLKPIATGRTSAATESAVANPAPRHLSAAAGVAASALQLHRQQSGGVNAGGSYTAAVAQLHSYANVAPDYHVVHMPSPRFPGQDTGSPSGARRSLRQRSPTRRPRDGSRATPDGDTATANVSVPMPHVASEHRLARSSSGYPQQ</sequence>
<reference evidence="10" key="2">
    <citation type="submission" date="2020-11" db="EMBL/GenBank/DDBJ databases">
        <authorList>
            <person name="Cecchin M."/>
            <person name="Marcolungo L."/>
            <person name="Rossato M."/>
            <person name="Girolomoni L."/>
            <person name="Cosentino E."/>
            <person name="Cuine S."/>
            <person name="Li-Beisson Y."/>
            <person name="Delledonne M."/>
            <person name="Ballottari M."/>
        </authorList>
    </citation>
    <scope>NUCLEOTIDE SEQUENCE</scope>
    <source>
        <strain evidence="10">211/11P</strain>
        <tissue evidence="10">Whole cell</tissue>
    </source>
</reference>
<evidence type="ECO:0000256" key="1">
    <source>
        <dbReference type="ARBA" id="ARBA00011073"/>
    </source>
</evidence>
<feature type="region of interest" description="Disordered" evidence="7">
    <location>
        <begin position="862"/>
        <end position="893"/>
    </location>
</feature>
<feature type="domain" description="Peptidase S8/S53" evidence="9">
    <location>
        <begin position="214"/>
        <end position="457"/>
    </location>
</feature>
<dbReference type="Gene3D" id="3.40.50.200">
    <property type="entry name" value="Peptidase S8/S53 domain"/>
    <property type="match status" value="1"/>
</dbReference>
<feature type="active site" description="Charge relay system" evidence="5">
    <location>
        <position position="422"/>
    </location>
</feature>
<feature type="active site" description="Charge relay system" evidence="5">
    <location>
        <position position="265"/>
    </location>
</feature>
<dbReference type="InterPro" id="IPR000209">
    <property type="entry name" value="Peptidase_S8/S53_dom"/>
</dbReference>
<dbReference type="InterPro" id="IPR050131">
    <property type="entry name" value="Peptidase_S8_subtilisin-like"/>
</dbReference>
<dbReference type="PROSITE" id="PS51892">
    <property type="entry name" value="SUBTILASE"/>
    <property type="match status" value="1"/>
</dbReference>
<name>A0A9D4TGT9_CHLVU</name>
<feature type="region of interest" description="Disordered" evidence="7">
    <location>
        <begin position="757"/>
        <end position="825"/>
    </location>
</feature>
<feature type="region of interest" description="Disordered" evidence="7">
    <location>
        <begin position="160"/>
        <end position="183"/>
    </location>
</feature>
<feature type="region of interest" description="Disordered" evidence="7">
    <location>
        <begin position="968"/>
        <end position="1038"/>
    </location>
</feature>
<dbReference type="GO" id="GO:0004252">
    <property type="term" value="F:serine-type endopeptidase activity"/>
    <property type="evidence" value="ECO:0007669"/>
    <property type="project" value="UniProtKB-UniRule"/>
</dbReference>
<keyword evidence="2 5" id="KW-0645">Protease</keyword>
<dbReference type="AlphaFoldDB" id="A0A9D4TGT9"/>
<evidence type="ECO:0000313" key="11">
    <source>
        <dbReference type="Proteomes" id="UP001055712"/>
    </source>
</evidence>
<dbReference type="Proteomes" id="UP001055712">
    <property type="component" value="Unassembled WGS sequence"/>
</dbReference>
<dbReference type="CDD" id="cd04077">
    <property type="entry name" value="Peptidases_S8_PCSK9_ProteinaseK_like"/>
    <property type="match status" value="1"/>
</dbReference>
<gene>
    <name evidence="10" type="ORF">D9Q98_008920</name>
</gene>
<proteinExistence type="inferred from homology"/>
<feature type="compositionally biased region" description="Low complexity" evidence="7">
    <location>
        <begin position="769"/>
        <end position="797"/>
    </location>
</feature>
<organism evidence="10 11">
    <name type="scientific">Chlorella vulgaris</name>
    <name type="common">Green alga</name>
    <dbReference type="NCBI Taxonomy" id="3077"/>
    <lineage>
        <taxon>Eukaryota</taxon>
        <taxon>Viridiplantae</taxon>
        <taxon>Chlorophyta</taxon>
        <taxon>core chlorophytes</taxon>
        <taxon>Trebouxiophyceae</taxon>
        <taxon>Chlorellales</taxon>
        <taxon>Chlorellaceae</taxon>
        <taxon>Chlorella clade</taxon>
        <taxon>Chlorella</taxon>
    </lineage>
</organism>
<dbReference type="SUPFAM" id="SSF52743">
    <property type="entry name" value="Subtilisin-like"/>
    <property type="match status" value="1"/>
</dbReference>
<dbReference type="InterPro" id="IPR034193">
    <property type="entry name" value="PCSK9_ProteinaseK-like"/>
</dbReference>
<dbReference type="PROSITE" id="PS00138">
    <property type="entry name" value="SUBTILASE_SER"/>
    <property type="match status" value="1"/>
</dbReference>
<evidence type="ECO:0000256" key="6">
    <source>
        <dbReference type="RuleBase" id="RU003355"/>
    </source>
</evidence>
<dbReference type="PANTHER" id="PTHR43806">
    <property type="entry name" value="PEPTIDASE S8"/>
    <property type="match status" value="1"/>
</dbReference>
<dbReference type="OrthoDB" id="514545at2759"/>
<feature type="transmembrane region" description="Helical" evidence="8">
    <location>
        <begin position="832"/>
        <end position="855"/>
    </location>
</feature>
<evidence type="ECO:0000256" key="2">
    <source>
        <dbReference type="ARBA" id="ARBA00022670"/>
    </source>
</evidence>
<dbReference type="FunFam" id="3.40.50.200:FF:000014">
    <property type="entry name" value="Proteinase K"/>
    <property type="match status" value="1"/>
</dbReference>
<feature type="region of interest" description="Disordered" evidence="7">
    <location>
        <begin position="1"/>
        <end position="25"/>
    </location>
</feature>
<keyword evidence="8" id="KW-0812">Transmembrane</keyword>
<dbReference type="InterPro" id="IPR023828">
    <property type="entry name" value="Peptidase_S8_Ser-AS"/>
</dbReference>
<evidence type="ECO:0000256" key="3">
    <source>
        <dbReference type="ARBA" id="ARBA00022801"/>
    </source>
</evidence>
<evidence type="ECO:0000256" key="4">
    <source>
        <dbReference type="ARBA" id="ARBA00022825"/>
    </source>
</evidence>
<reference evidence="10" key="1">
    <citation type="journal article" date="2019" name="Plant J.">
        <title>Chlorella vulgaris genome assembly and annotation reveals the molecular basis for metabolic acclimation to high light conditions.</title>
        <authorList>
            <person name="Cecchin M."/>
            <person name="Marcolungo L."/>
            <person name="Rossato M."/>
            <person name="Girolomoni L."/>
            <person name="Cosentino E."/>
            <person name="Cuine S."/>
            <person name="Li-Beisson Y."/>
            <person name="Delledonne M."/>
            <person name="Ballottari M."/>
        </authorList>
    </citation>
    <scope>NUCLEOTIDE SEQUENCE</scope>
    <source>
        <strain evidence="10">211/11P</strain>
    </source>
</reference>
<feature type="compositionally biased region" description="Basic residues" evidence="7">
    <location>
        <begin position="987"/>
        <end position="996"/>
    </location>
</feature>
<comment type="similarity">
    <text evidence="1 5 6">Belongs to the peptidase S8 family.</text>
</comment>
<dbReference type="GO" id="GO:0005615">
    <property type="term" value="C:extracellular space"/>
    <property type="evidence" value="ECO:0007669"/>
    <property type="project" value="TreeGrafter"/>
</dbReference>
<evidence type="ECO:0000313" key="10">
    <source>
        <dbReference type="EMBL" id="KAI3425149.1"/>
    </source>
</evidence>
<protein>
    <recommendedName>
        <fullName evidence="9">Peptidase S8/S53 domain-containing protein</fullName>
    </recommendedName>
</protein>
<comment type="caution">
    <text evidence="10">The sequence shown here is derived from an EMBL/GenBank/DDBJ whole genome shotgun (WGS) entry which is preliminary data.</text>
</comment>
<dbReference type="InterPro" id="IPR036852">
    <property type="entry name" value="Peptidase_S8/S53_dom_sf"/>
</dbReference>
<feature type="compositionally biased region" description="Low complexity" evidence="7">
    <location>
        <begin position="809"/>
        <end position="825"/>
    </location>
</feature>
<dbReference type="EMBL" id="SIDB01000012">
    <property type="protein sequence ID" value="KAI3425149.1"/>
    <property type="molecule type" value="Genomic_DNA"/>
</dbReference>
<dbReference type="Pfam" id="PF00082">
    <property type="entry name" value="Peptidase_S8"/>
    <property type="match status" value="1"/>
</dbReference>
<dbReference type="InterPro" id="IPR015500">
    <property type="entry name" value="Peptidase_S8_subtilisin-rel"/>
</dbReference>
<keyword evidence="8" id="KW-0472">Membrane</keyword>
<evidence type="ECO:0000256" key="8">
    <source>
        <dbReference type="SAM" id="Phobius"/>
    </source>
</evidence>
<evidence type="ECO:0000256" key="7">
    <source>
        <dbReference type="SAM" id="MobiDB-lite"/>
    </source>
</evidence>